<dbReference type="InterPro" id="IPR002018">
    <property type="entry name" value="CarbesteraseB"/>
</dbReference>
<dbReference type="EMBL" id="CADEBC010000524">
    <property type="protein sequence ID" value="CAB3245211.1"/>
    <property type="molecule type" value="Genomic_DNA"/>
</dbReference>
<feature type="domain" description="Carboxylesterase type B" evidence="7">
    <location>
        <begin position="290"/>
        <end position="367"/>
    </location>
</feature>
<proteinExistence type="inferred from homology"/>
<dbReference type="Gene3D" id="3.40.50.1820">
    <property type="entry name" value="alpha/beta hydrolase"/>
    <property type="match status" value="2"/>
</dbReference>
<evidence type="ECO:0000256" key="1">
    <source>
        <dbReference type="ARBA" id="ARBA00005964"/>
    </source>
</evidence>
<dbReference type="InterPro" id="IPR019826">
    <property type="entry name" value="Carboxylesterase_B_AS"/>
</dbReference>
<evidence type="ECO:0000313" key="8">
    <source>
        <dbReference type="EMBL" id="CAB3245211.1"/>
    </source>
</evidence>
<dbReference type="EC" id="3.1.1.-" evidence="6"/>
<feature type="domain" description="Carboxylesterase type B" evidence="7">
    <location>
        <begin position="26"/>
        <end position="280"/>
    </location>
</feature>
<dbReference type="Proteomes" id="UP000494106">
    <property type="component" value="Unassembled WGS sequence"/>
</dbReference>
<evidence type="ECO:0000256" key="5">
    <source>
        <dbReference type="ARBA" id="ARBA00023180"/>
    </source>
</evidence>
<dbReference type="PROSITE" id="PS00122">
    <property type="entry name" value="CARBOXYLESTERASE_B_1"/>
    <property type="match status" value="1"/>
</dbReference>
<sequence length="390" mass="43715">MPRWMYLLFLCVVVGATEHGNDEWLEVTIEQGPVRGQLDSGGELWTFLNIPYATAPTGKNKFKAPLPPPTWTKTYDAIDRGVICPQFVWKPIMPGDFTMQEDCLIANIYVPDTRRKNLSVLVYVHGGAFQVGYGDWLKAKNLLKYKDLIVVTFNYRLGIHGFLCLGTEDIPGNAGMKDQVALLKWVQHNIAAFGGNPNDVTIAGYSAGSMSVDLLTISKSAEGLFHKVIPESGSNLGTFATQPNPIQNAKDHAKTLNFTNVDNIYHLEEFYKTLPYDTLIGEGLNLAAPYFFTPCVEQETGDEEYRNMKKIMRNIWHNFVKTGKPVPKGSSLPSWPPVGADTSPYMSLGQTVELRSSALTENRTRFWANIYQKYYLEPLSPPKPYSRSDL</sequence>
<organism evidence="8 9">
    <name type="scientific">Arctia plantaginis</name>
    <name type="common">Wood tiger moth</name>
    <name type="synonym">Phalaena plantaginis</name>
    <dbReference type="NCBI Taxonomy" id="874455"/>
    <lineage>
        <taxon>Eukaryota</taxon>
        <taxon>Metazoa</taxon>
        <taxon>Ecdysozoa</taxon>
        <taxon>Arthropoda</taxon>
        <taxon>Hexapoda</taxon>
        <taxon>Insecta</taxon>
        <taxon>Pterygota</taxon>
        <taxon>Neoptera</taxon>
        <taxon>Endopterygota</taxon>
        <taxon>Lepidoptera</taxon>
        <taxon>Glossata</taxon>
        <taxon>Ditrysia</taxon>
        <taxon>Noctuoidea</taxon>
        <taxon>Erebidae</taxon>
        <taxon>Arctiinae</taxon>
        <taxon>Arctia</taxon>
    </lineage>
</organism>
<evidence type="ECO:0000256" key="4">
    <source>
        <dbReference type="ARBA" id="ARBA00023157"/>
    </source>
</evidence>
<keyword evidence="3 6" id="KW-0378">Hydrolase</keyword>
<dbReference type="InterPro" id="IPR029058">
    <property type="entry name" value="AB_hydrolase_fold"/>
</dbReference>
<evidence type="ECO:0000256" key="2">
    <source>
        <dbReference type="ARBA" id="ARBA00022487"/>
    </source>
</evidence>
<keyword evidence="6" id="KW-0732">Signal</keyword>
<comment type="caution">
    <text evidence="8">The sequence shown here is derived from an EMBL/GenBank/DDBJ whole genome shotgun (WGS) entry which is preliminary data.</text>
</comment>
<evidence type="ECO:0000259" key="7">
    <source>
        <dbReference type="Pfam" id="PF00135"/>
    </source>
</evidence>
<dbReference type="SUPFAM" id="SSF53474">
    <property type="entry name" value="alpha/beta-Hydrolases"/>
    <property type="match status" value="1"/>
</dbReference>
<name>A0A8S1AFV9_ARCPL</name>
<gene>
    <name evidence="8" type="ORF">APLA_LOCUS10327</name>
</gene>
<reference evidence="8 9" key="1">
    <citation type="submission" date="2020-04" db="EMBL/GenBank/DDBJ databases">
        <authorList>
            <person name="Wallbank WR R."/>
            <person name="Pardo Diaz C."/>
            <person name="Kozak K."/>
            <person name="Martin S."/>
            <person name="Jiggins C."/>
            <person name="Moest M."/>
            <person name="Warren A I."/>
            <person name="Byers J.R.P. K."/>
            <person name="Montejo-Kovacevich G."/>
            <person name="Yen C E."/>
        </authorList>
    </citation>
    <scope>NUCLEOTIDE SEQUENCE [LARGE SCALE GENOMIC DNA]</scope>
</reference>
<protein>
    <recommendedName>
        <fullName evidence="6">Carboxylic ester hydrolase</fullName>
        <ecNumber evidence="6">3.1.1.-</ecNumber>
    </recommendedName>
</protein>
<dbReference type="AlphaFoldDB" id="A0A8S1AFV9"/>
<keyword evidence="9" id="KW-1185">Reference proteome</keyword>
<dbReference type="GO" id="GO:0052689">
    <property type="term" value="F:carboxylic ester hydrolase activity"/>
    <property type="evidence" value="ECO:0007669"/>
    <property type="project" value="UniProtKB-KW"/>
</dbReference>
<evidence type="ECO:0000313" key="9">
    <source>
        <dbReference type="Proteomes" id="UP000494106"/>
    </source>
</evidence>
<evidence type="ECO:0000256" key="6">
    <source>
        <dbReference type="RuleBase" id="RU361235"/>
    </source>
</evidence>
<feature type="signal peptide" evidence="6">
    <location>
        <begin position="1"/>
        <end position="16"/>
    </location>
</feature>
<keyword evidence="4" id="KW-1015">Disulfide bond</keyword>
<comment type="similarity">
    <text evidence="1 6">Belongs to the type-B carboxylesterase/lipase family.</text>
</comment>
<dbReference type="OrthoDB" id="3200163at2759"/>
<dbReference type="PANTHER" id="PTHR43142">
    <property type="entry name" value="CARBOXYLIC ESTER HYDROLASE"/>
    <property type="match status" value="1"/>
</dbReference>
<evidence type="ECO:0000256" key="3">
    <source>
        <dbReference type="ARBA" id="ARBA00022801"/>
    </source>
</evidence>
<feature type="chain" id="PRO_5035963526" description="Carboxylic ester hydrolase" evidence="6">
    <location>
        <begin position="17"/>
        <end position="390"/>
    </location>
</feature>
<dbReference type="Pfam" id="PF00135">
    <property type="entry name" value="COesterase"/>
    <property type="match status" value="2"/>
</dbReference>
<keyword evidence="2" id="KW-0719">Serine esterase</keyword>
<accession>A0A8S1AFV9</accession>
<dbReference type="PANTHER" id="PTHR43142:SF1">
    <property type="entry name" value="CARBOXYLIC ESTER HYDROLASE"/>
    <property type="match status" value="1"/>
</dbReference>
<keyword evidence="5" id="KW-0325">Glycoprotein</keyword>